<evidence type="ECO:0000313" key="2">
    <source>
        <dbReference type="Proteomes" id="UP000214747"/>
    </source>
</evidence>
<accession>A0A225SSW6</accession>
<keyword evidence="2" id="KW-1185">Reference proteome</keyword>
<dbReference type="EMBL" id="NJGV01000015">
    <property type="protein sequence ID" value="OWY33688.1"/>
    <property type="molecule type" value="Genomic_DNA"/>
</dbReference>
<protein>
    <submittedName>
        <fullName evidence="1">Uncharacterized protein</fullName>
    </submittedName>
</protein>
<dbReference type="Proteomes" id="UP000214747">
    <property type="component" value="Unassembled WGS sequence"/>
</dbReference>
<dbReference type="AlphaFoldDB" id="A0A225SSW6"/>
<reference evidence="1 2" key="1">
    <citation type="journal article" date="2010" name="Int. J. Syst. Evol. Microbiol.">
        <title>Reclassification of Herbaspirillum putei as a later heterotypic synonym of Herbaspirillum huttiense, with the description of H. huttiense subsp. huttiense subsp. nov. and H. huttiense subsp. putei subsp. nov., comb. nov., and description of Herbaspirillum aquaticum sp. nov.</title>
        <authorList>
            <person name="Dobritsa A.P."/>
            <person name="Reddy M.C."/>
            <person name="Samadpour M."/>
        </authorList>
    </citation>
    <scope>NUCLEOTIDE SEQUENCE [LARGE SCALE GENOMIC DNA]</scope>
    <source>
        <strain evidence="1 2">IEH 4430</strain>
    </source>
</reference>
<organism evidence="1 2">
    <name type="scientific">Herbaspirillum aquaticum</name>
    <dbReference type="NCBI Taxonomy" id="568783"/>
    <lineage>
        <taxon>Bacteria</taxon>
        <taxon>Pseudomonadati</taxon>
        <taxon>Pseudomonadota</taxon>
        <taxon>Betaproteobacteria</taxon>
        <taxon>Burkholderiales</taxon>
        <taxon>Oxalobacteraceae</taxon>
        <taxon>Herbaspirillum</taxon>
    </lineage>
</organism>
<gene>
    <name evidence="1" type="ORF">CEJ45_15825</name>
</gene>
<dbReference type="RefSeq" id="WP_088756031.1">
    <property type="nucleotide sequence ID" value="NZ_NJGV01000015.1"/>
</dbReference>
<comment type="caution">
    <text evidence="1">The sequence shown here is derived from an EMBL/GenBank/DDBJ whole genome shotgun (WGS) entry which is preliminary data.</text>
</comment>
<name>A0A225SSW6_9BURK</name>
<sequence length="305" mass="34774">MTAERQPRKDIEVDRIRSISWFYLIADAVGSDKATEVRKALEPHKNTVNRLGQDDKNEKFAHYRSGKRMPNATLIEYANRRVPGTQAYVEHTVWRVLRYRGPIQSEAIVWIGSLSSRAQNLMLSSKREVVASAPPLQLEALIKDRTLDGLAALTILLRLALDRDDGIVAWKCAIAIFQALVLMRNELVALNVGQLLYELYARRYLSSASKYSYVRAWDAFRFDLGSEVIHLYAELSRKKINGRMRHPDFYLIQAMSESEPRHQDEFLPMLIPDLEVGPPTEVGCQMLQERSELRLRLGMASSGAS</sequence>
<evidence type="ECO:0000313" key="1">
    <source>
        <dbReference type="EMBL" id="OWY33688.1"/>
    </source>
</evidence>
<proteinExistence type="predicted"/>